<feature type="chain" id="PRO_5025363548" evidence="2">
    <location>
        <begin position="17"/>
        <end position="83"/>
    </location>
</feature>
<evidence type="ECO:0000313" key="3">
    <source>
        <dbReference type="EMBL" id="MXU84877.1"/>
    </source>
</evidence>
<protein>
    <submittedName>
        <fullName evidence="3">Putative secreted protein</fullName>
    </submittedName>
</protein>
<feature type="region of interest" description="Disordered" evidence="1">
    <location>
        <begin position="60"/>
        <end position="83"/>
    </location>
</feature>
<dbReference type="AlphaFoldDB" id="A0A6B0U6S5"/>
<evidence type="ECO:0000256" key="1">
    <source>
        <dbReference type="SAM" id="MobiDB-lite"/>
    </source>
</evidence>
<proteinExistence type="predicted"/>
<organism evidence="3">
    <name type="scientific">Ixodes ricinus</name>
    <name type="common">Common tick</name>
    <name type="synonym">Acarus ricinus</name>
    <dbReference type="NCBI Taxonomy" id="34613"/>
    <lineage>
        <taxon>Eukaryota</taxon>
        <taxon>Metazoa</taxon>
        <taxon>Ecdysozoa</taxon>
        <taxon>Arthropoda</taxon>
        <taxon>Chelicerata</taxon>
        <taxon>Arachnida</taxon>
        <taxon>Acari</taxon>
        <taxon>Parasitiformes</taxon>
        <taxon>Ixodida</taxon>
        <taxon>Ixodoidea</taxon>
        <taxon>Ixodidae</taxon>
        <taxon>Ixodinae</taxon>
        <taxon>Ixodes</taxon>
    </lineage>
</organism>
<accession>A0A6B0U6S5</accession>
<name>A0A6B0U6S5_IXORI</name>
<reference evidence="3" key="1">
    <citation type="submission" date="2019-12" db="EMBL/GenBank/DDBJ databases">
        <title>An insight into the sialome of adult female Ixodes ricinus ticks feeding for 6 days.</title>
        <authorList>
            <person name="Perner J."/>
            <person name="Ribeiro J.M.C."/>
        </authorList>
    </citation>
    <scope>NUCLEOTIDE SEQUENCE</scope>
    <source>
        <strain evidence="3">Semi-engorged</strain>
        <tissue evidence="3">Salivary glands</tissue>
    </source>
</reference>
<feature type="signal peptide" evidence="2">
    <location>
        <begin position="1"/>
        <end position="16"/>
    </location>
</feature>
<evidence type="ECO:0000256" key="2">
    <source>
        <dbReference type="SAM" id="SignalP"/>
    </source>
</evidence>
<dbReference type="EMBL" id="GIFC01002794">
    <property type="protein sequence ID" value="MXU84877.1"/>
    <property type="molecule type" value="Transcribed_RNA"/>
</dbReference>
<keyword evidence="2" id="KW-0732">Signal</keyword>
<sequence>MCLALSWSWFFRATTSAPEGDTLRVSIVLMTFLAFSRYFWYRSSITLVSSAFFSSCSVSSPCLSQDSASRPAMASRLDSRSRS</sequence>